<protein>
    <recommendedName>
        <fullName evidence="1">BTB domain-containing protein</fullName>
    </recommendedName>
</protein>
<name>A0ABR1YK59_9PEZI</name>
<dbReference type="EMBL" id="JBBWRZ010000008">
    <property type="protein sequence ID" value="KAK8230933.1"/>
    <property type="molecule type" value="Genomic_DNA"/>
</dbReference>
<keyword evidence="3" id="KW-1185">Reference proteome</keyword>
<proteinExistence type="predicted"/>
<dbReference type="Pfam" id="PF00651">
    <property type="entry name" value="BTB"/>
    <property type="match status" value="1"/>
</dbReference>
<evidence type="ECO:0000259" key="1">
    <source>
        <dbReference type="PROSITE" id="PS50097"/>
    </source>
</evidence>
<dbReference type="PANTHER" id="PTHR24413">
    <property type="entry name" value="SPECKLE-TYPE POZ PROTEIN"/>
    <property type="match status" value="1"/>
</dbReference>
<evidence type="ECO:0000313" key="3">
    <source>
        <dbReference type="Proteomes" id="UP001492380"/>
    </source>
</evidence>
<comment type="caution">
    <text evidence="2">The sequence shown here is derived from an EMBL/GenBank/DDBJ whole genome shotgun (WGS) entry which is preliminary data.</text>
</comment>
<organism evidence="2 3">
    <name type="scientific">Phyllosticta capitalensis</name>
    <dbReference type="NCBI Taxonomy" id="121624"/>
    <lineage>
        <taxon>Eukaryota</taxon>
        <taxon>Fungi</taxon>
        <taxon>Dikarya</taxon>
        <taxon>Ascomycota</taxon>
        <taxon>Pezizomycotina</taxon>
        <taxon>Dothideomycetes</taxon>
        <taxon>Dothideomycetes incertae sedis</taxon>
        <taxon>Botryosphaeriales</taxon>
        <taxon>Phyllostictaceae</taxon>
        <taxon>Phyllosticta</taxon>
    </lineage>
</organism>
<dbReference type="SUPFAM" id="SSF54695">
    <property type="entry name" value="POZ domain"/>
    <property type="match status" value="1"/>
</dbReference>
<gene>
    <name evidence="2" type="ORF">HDK90DRAFT_335910</name>
</gene>
<reference evidence="2 3" key="1">
    <citation type="submission" date="2024-04" db="EMBL/GenBank/DDBJ databases">
        <title>Phyllosticta paracitricarpa is synonymous to the EU quarantine fungus P. citricarpa based on phylogenomic analyses.</title>
        <authorList>
            <consortium name="Lawrence Berkeley National Laboratory"/>
            <person name="Van Ingen-Buijs V.A."/>
            <person name="Van Westerhoven A.C."/>
            <person name="Haridas S."/>
            <person name="Skiadas P."/>
            <person name="Martin F."/>
            <person name="Groenewald J.Z."/>
            <person name="Crous P.W."/>
            <person name="Seidl M.F."/>
        </authorList>
    </citation>
    <scope>NUCLEOTIDE SEQUENCE [LARGE SCALE GENOMIC DNA]</scope>
    <source>
        <strain evidence="2 3">CBS 123374</strain>
    </source>
</reference>
<accession>A0ABR1YK59</accession>
<evidence type="ECO:0000313" key="2">
    <source>
        <dbReference type="EMBL" id="KAK8230933.1"/>
    </source>
</evidence>
<dbReference type="PROSITE" id="PS50097">
    <property type="entry name" value="BTB"/>
    <property type="match status" value="1"/>
</dbReference>
<dbReference type="Proteomes" id="UP001492380">
    <property type="component" value="Unassembled WGS sequence"/>
</dbReference>
<dbReference type="Gene3D" id="3.30.710.10">
    <property type="entry name" value="Potassium Channel Kv1.1, Chain A"/>
    <property type="match status" value="1"/>
</dbReference>
<sequence length="246" mass="27760">MATPLNTCDADQLGGGSGKKSLEEIFPLEDSAVDFSEFLESGDLSDITVTFPDGSEHAAHRLVLSARSSYFKDMVEAELEGPRGLSLNLIWGINSESLKALLKYIYSQKYPKIPGSSGLLKHATIFQLGEYYRIQRLRYMAYHKFVTSVTKEELLERLASIVSVVDWTFLKLDDRLRDYITRFCADEIDELLKGDGIGRLHHHNATSAFLLRVVKLQSEKIKTLKAQLEEKKLRDASPERDNKTSA</sequence>
<dbReference type="InterPro" id="IPR011333">
    <property type="entry name" value="SKP1/BTB/POZ_sf"/>
</dbReference>
<feature type="domain" description="BTB" evidence="1">
    <location>
        <begin position="45"/>
        <end position="114"/>
    </location>
</feature>
<dbReference type="SMART" id="SM00225">
    <property type="entry name" value="BTB"/>
    <property type="match status" value="1"/>
</dbReference>
<dbReference type="CDD" id="cd18186">
    <property type="entry name" value="BTB_POZ_ZBTB_KLHL-like"/>
    <property type="match status" value="1"/>
</dbReference>
<dbReference type="InterPro" id="IPR000210">
    <property type="entry name" value="BTB/POZ_dom"/>
</dbReference>